<name>A0A1B0D4L0_PHLPP</name>
<proteinExistence type="predicted"/>
<protein>
    <submittedName>
        <fullName evidence="2">Uncharacterized protein</fullName>
    </submittedName>
</protein>
<dbReference type="Proteomes" id="UP000092462">
    <property type="component" value="Unassembled WGS sequence"/>
</dbReference>
<evidence type="ECO:0000313" key="2">
    <source>
        <dbReference type="EnsemblMetazoa" id="PPAI002418-PA"/>
    </source>
</evidence>
<accession>A0A1B0D4L0</accession>
<evidence type="ECO:0000256" key="1">
    <source>
        <dbReference type="SAM" id="MobiDB-lite"/>
    </source>
</evidence>
<sequence>MEKKQNATTAIQKLTGKQIDGRSIAVGLAKTFSETEDKAKPKIEIPALGGTGGASSSSTADKKRIAIQAIEAKLKVLESQRSGDDFEVNKSVSSEASLIQRYQFNKGQEKTQRNTMANRHRQRHKNSGPYNRHTKR</sequence>
<dbReference type="SUPFAM" id="SSF54928">
    <property type="entry name" value="RNA-binding domain, RBD"/>
    <property type="match status" value="1"/>
</dbReference>
<feature type="compositionally biased region" description="Polar residues" evidence="1">
    <location>
        <begin position="97"/>
        <end position="106"/>
    </location>
</feature>
<dbReference type="GO" id="GO:0003676">
    <property type="term" value="F:nucleic acid binding"/>
    <property type="evidence" value="ECO:0007669"/>
    <property type="project" value="InterPro"/>
</dbReference>
<dbReference type="VEuPathDB" id="VectorBase:PPAI002418"/>
<dbReference type="VEuPathDB" id="VectorBase:PPAPM1_001167"/>
<feature type="region of interest" description="Disordered" evidence="1">
    <location>
        <begin position="97"/>
        <end position="136"/>
    </location>
</feature>
<dbReference type="EnsemblMetazoa" id="PPAI002418-RA">
    <property type="protein sequence ID" value="PPAI002418-PA"/>
    <property type="gene ID" value="PPAI002418"/>
</dbReference>
<organism evidence="2 3">
    <name type="scientific">Phlebotomus papatasi</name>
    <name type="common">Sandfly</name>
    <dbReference type="NCBI Taxonomy" id="29031"/>
    <lineage>
        <taxon>Eukaryota</taxon>
        <taxon>Metazoa</taxon>
        <taxon>Ecdysozoa</taxon>
        <taxon>Arthropoda</taxon>
        <taxon>Hexapoda</taxon>
        <taxon>Insecta</taxon>
        <taxon>Pterygota</taxon>
        <taxon>Neoptera</taxon>
        <taxon>Endopterygota</taxon>
        <taxon>Diptera</taxon>
        <taxon>Nematocera</taxon>
        <taxon>Psychodoidea</taxon>
        <taxon>Psychodidae</taxon>
        <taxon>Phlebotomus</taxon>
        <taxon>Phlebotomus</taxon>
    </lineage>
</organism>
<dbReference type="AlphaFoldDB" id="A0A1B0D4L0"/>
<reference evidence="2" key="1">
    <citation type="submission" date="2022-08" db="UniProtKB">
        <authorList>
            <consortium name="EnsemblMetazoa"/>
        </authorList>
    </citation>
    <scope>IDENTIFICATION</scope>
    <source>
        <strain evidence="2">Israel</strain>
    </source>
</reference>
<feature type="compositionally biased region" description="Basic residues" evidence="1">
    <location>
        <begin position="118"/>
        <end position="136"/>
    </location>
</feature>
<dbReference type="InterPro" id="IPR035979">
    <property type="entry name" value="RBD_domain_sf"/>
</dbReference>
<keyword evidence="3" id="KW-1185">Reference proteome</keyword>
<evidence type="ECO:0000313" key="3">
    <source>
        <dbReference type="Proteomes" id="UP000092462"/>
    </source>
</evidence>
<dbReference type="EMBL" id="AJVK01024646">
    <property type="status" value="NOT_ANNOTATED_CDS"/>
    <property type="molecule type" value="Genomic_DNA"/>
</dbReference>